<keyword evidence="10" id="KW-0472">Membrane</keyword>
<dbReference type="PRINTS" id="PR00385">
    <property type="entry name" value="P450"/>
</dbReference>
<proteinExistence type="evidence at transcript level"/>
<dbReference type="PANTHER" id="PTHR24291">
    <property type="entry name" value="CYTOCHROME P450 FAMILY 4"/>
    <property type="match status" value="1"/>
</dbReference>
<dbReference type="InterPro" id="IPR036396">
    <property type="entry name" value="Cyt_P450_sf"/>
</dbReference>
<evidence type="ECO:0000256" key="8">
    <source>
        <dbReference type="PIRSR" id="PIRSR602401-1"/>
    </source>
</evidence>
<evidence type="ECO:0000256" key="3">
    <source>
        <dbReference type="ARBA" id="ARBA00022617"/>
    </source>
</evidence>
<comment type="cofactor">
    <cofactor evidence="1 8">
        <name>heme</name>
        <dbReference type="ChEBI" id="CHEBI:30413"/>
    </cofactor>
</comment>
<dbReference type="GO" id="GO:0016705">
    <property type="term" value="F:oxidoreductase activity, acting on paired donors, with incorporation or reduction of molecular oxygen"/>
    <property type="evidence" value="ECO:0007669"/>
    <property type="project" value="InterPro"/>
</dbReference>
<keyword evidence="10" id="KW-0812">Transmembrane</keyword>
<feature type="transmembrane region" description="Helical" evidence="10">
    <location>
        <begin position="12"/>
        <end position="32"/>
    </location>
</feature>
<evidence type="ECO:0000256" key="6">
    <source>
        <dbReference type="ARBA" id="ARBA00023004"/>
    </source>
</evidence>
<dbReference type="InterPro" id="IPR002401">
    <property type="entry name" value="Cyt_P450_E_grp-I"/>
</dbReference>
<dbReference type="AlphaFoldDB" id="A0A0C5C1N9"/>
<name>A0A0C5C1N9_CNAME</name>
<keyword evidence="4 8" id="KW-0479">Metal-binding</keyword>
<dbReference type="EMBL" id="KP001144">
    <property type="protein sequence ID" value="AJN91189.1"/>
    <property type="molecule type" value="mRNA"/>
</dbReference>
<dbReference type="GO" id="GO:0005506">
    <property type="term" value="F:iron ion binding"/>
    <property type="evidence" value="ECO:0007669"/>
    <property type="project" value="InterPro"/>
</dbReference>
<evidence type="ECO:0000256" key="1">
    <source>
        <dbReference type="ARBA" id="ARBA00001971"/>
    </source>
</evidence>
<dbReference type="Gene3D" id="1.10.630.10">
    <property type="entry name" value="Cytochrome P450"/>
    <property type="match status" value="1"/>
</dbReference>
<comment type="similarity">
    <text evidence="2 9">Belongs to the cytochrome P450 family.</text>
</comment>
<keyword evidence="3 8" id="KW-0349">Heme</keyword>
<dbReference type="InterPro" id="IPR017972">
    <property type="entry name" value="Cyt_P450_CS"/>
</dbReference>
<dbReference type="SUPFAM" id="SSF48264">
    <property type="entry name" value="Cytochrome P450"/>
    <property type="match status" value="1"/>
</dbReference>
<dbReference type="PROSITE" id="PS00086">
    <property type="entry name" value="CYTOCHROME_P450"/>
    <property type="match status" value="1"/>
</dbReference>
<evidence type="ECO:0000256" key="9">
    <source>
        <dbReference type="RuleBase" id="RU000461"/>
    </source>
</evidence>
<keyword evidence="10" id="KW-1133">Transmembrane helix</keyword>
<dbReference type="PRINTS" id="PR00463">
    <property type="entry name" value="EP450I"/>
</dbReference>
<dbReference type="GO" id="GO:0020037">
    <property type="term" value="F:heme binding"/>
    <property type="evidence" value="ECO:0007669"/>
    <property type="project" value="InterPro"/>
</dbReference>
<keyword evidence="7 9" id="KW-0503">Monooxygenase</keyword>
<accession>A0A0C5C1N9</accession>
<evidence type="ECO:0000256" key="2">
    <source>
        <dbReference type="ARBA" id="ARBA00010617"/>
    </source>
</evidence>
<evidence type="ECO:0000256" key="4">
    <source>
        <dbReference type="ARBA" id="ARBA00022723"/>
    </source>
</evidence>
<feature type="binding site" description="axial binding residue" evidence="8">
    <location>
        <position position="501"/>
    </location>
    <ligand>
        <name>heme</name>
        <dbReference type="ChEBI" id="CHEBI:30413"/>
    </ligand>
    <ligandPart>
        <name>Fe</name>
        <dbReference type="ChEBI" id="CHEBI:18248"/>
    </ligandPart>
</feature>
<dbReference type="CDD" id="cd20628">
    <property type="entry name" value="CYP4"/>
    <property type="match status" value="1"/>
</dbReference>
<protein>
    <submittedName>
        <fullName evidence="11">Cytochrome P450 monooxygenase CYP4G113</fullName>
    </submittedName>
</protein>
<dbReference type="PANTHER" id="PTHR24291:SF106">
    <property type="entry name" value="CYTOCHROME P450 4G1-RELATED"/>
    <property type="match status" value="1"/>
</dbReference>
<dbReference type="OrthoDB" id="1470350at2759"/>
<dbReference type="InterPro" id="IPR050196">
    <property type="entry name" value="Cytochrome_P450_Monoox"/>
</dbReference>
<keyword evidence="6 8" id="KW-0408">Iron</keyword>
<reference evidence="11" key="1">
    <citation type="submission" date="2014-10" db="EMBL/GenBank/DDBJ databases">
        <title>Identification of cytochrome P450 monooxygenase genes in the rice leaffolder, Cnaphalocrocis medinalis.</title>
        <authorList>
            <person name="Liu S."/>
        </authorList>
    </citation>
    <scope>NUCLEOTIDE SEQUENCE</scope>
    <source>
        <strain evidence="11">HF</strain>
    </source>
</reference>
<dbReference type="InterPro" id="IPR001128">
    <property type="entry name" value="Cyt_P450"/>
</dbReference>
<evidence type="ECO:0000256" key="7">
    <source>
        <dbReference type="ARBA" id="ARBA00023033"/>
    </source>
</evidence>
<evidence type="ECO:0000313" key="11">
    <source>
        <dbReference type="EMBL" id="AJN91189.1"/>
    </source>
</evidence>
<dbReference type="Pfam" id="PF00067">
    <property type="entry name" value="p450"/>
    <property type="match status" value="1"/>
</dbReference>
<evidence type="ECO:0000256" key="10">
    <source>
        <dbReference type="SAM" id="Phobius"/>
    </source>
</evidence>
<sequence length="565" mass="65103">MSLILEPTESHVNLTRLLVYFVTVLATGLWVWNRRRKQTRLYKLGNKIPGPDTLPLIGNALLAAGKNSSEIMATAMEYAQTYTSVTRVWMGPKLYIFLTEPDDVEVILNSHVHIDKADDYRFFAPWLGEGLLISTGEKWRSHRKIIAPTFHINILKSFIQPFNQNSRNVVEKMRREMGKTFDVHDYMSGVTVDILLETAMGITRETQDKSGFDYAMAVMKMCEIIHLRHYKLWLRFDAFFKFTSYFKEQIKLLNIIHGLTTKVIKEKKKTYIENKEKGIIPPTLEELTQPSQDNGVKTNTKTLSDNVFKGLNDDLDFNDENDVGEKKRLAFLDLMIESSQNGTNNITDTEIKEEVDTIMFEGHDTTAAGSSFVLCLLGIYHEIQAKVYDELYDIFGDSDRQATFDDTLRMKYLERVILESLRLYPPVPVIGRKLKQDVTVVTKNFVLPAGATVVIGTFKIHRSPKFYKNPDVFDPDNFLPENTQNRHYYSFIPFSAGPRSCVGRKYAMLKLKVLLSTILRNFRVYSNVTEDQFTLQADIILKRTDGFRLRIEPRKRVPSASYKTE</sequence>
<dbReference type="GO" id="GO:0004497">
    <property type="term" value="F:monooxygenase activity"/>
    <property type="evidence" value="ECO:0007669"/>
    <property type="project" value="UniProtKB-KW"/>
</dbReference>
<organism evidence="11">
    <name type="scientific">Cnaphalocrocis medinalis</name>
    <name type="common">Rice leaffolder moth</name>
    <dbReference type="NCBI Taxonomy" id="437488"/>
    <lineage>
        <taxon>Eukaryota</taxon>
        <taxon>Metazoa</taxon>
        <taxon>Ecdysozoa</taxon>
        <taxon>Arthropoda</taxon>
        <taxon>Hexapoda</taxon>
        <taxon>Insecta</taxon>
        <taxon>Pterygota</taxon>
        <taxon>Neoptera</taxon>
        <taxon>Endopterygota</taxon>
        <taxon>Lepidoptera</taxon>
        <taxon>Glossata</taxon>
        <taxon>Ditrysia</taxon>
        <taxon>Pyraloidea</taxon>
        <taxon>Crambidae</taxon>
        <taxon>Pyraustinae</taxon>
        <taxon>Cnaphalocrocis</taxon>
    </lineage>
</organism>
<keyword evidence="5 9" id="KW-0560">Oxidoreductase</keyword>
<evidence type="ECO:0000256" key="5">
    <source>
        <dbReference type="ARBA" id="ARBA00023002"/>
    </source>
</evidence>